<feature type="domain" description="O-acyltransferase WSD1 C-terminal" evidence="9">
    <location>
        <begin position="315"/>
        <end position="456"/>
    </location>
</feature>
<dbReference type="GO" id="GO:0019432">
    <property type="term" value="P:triglyceride biosynthetic process"/>
    <property type="evidence" value="ECO:0007669"/>
    <property type="project" value="UniProtKB-UniPathway"/>
</dbReference>
<evidence type="ECO:0000313" key="11">
    <source>
        <dbReference type="Proteomes" id="UP000654075"/>
    </source>
</evidence>
<dbReference type="PANTHER" id="PTHR31650">
    <property type="entry name" value="O-ACYLTRANSFERASE (WSD1-LIKE) FAMILY PROTEIN"/>
    <property type="match status" value="1"/>
</dbReference>
<proteinExistence type="inferred from homology"/>
<dbReference type="InterPro" id="IPR045034">
    <property type="entry name" value="O-acyltransferase_WSD1-like"/>
</dbReference>
<evidence type="ECO:0000259" key="8">
    <source>
        <dbReference type="Pfam" id="PF03007"/>
    </source>
</evidence>
<gene>
    <name evidence="10" type="ORF">PGLA1383_LOCUS41004</name>
</gene>
<keyword evidence="4" id="KW-0012">Acyltransferase</keyword>
<evidence type="ECO:0000256" key="6">
    <source>
        <dbReference type="ARBA" id="ARBA00047604"/>
    </source>
</evidence>
<comment type="caution">
    <text evidence="10">The sequence shown here is derived from an EMBL/GenBank/DDBJ whole genome shotgun (WGS) entry which is preliminary data.</text>
</comment>
<dbReference type="Pfam" id="PF03007">
    <property type="entry name" value="WS_DGAT_cat"/>
    <property type="match status" value="1"/>
</dbReference>
<keyword evidence="11" id="KW-1185">Reference proteome</keyword>
<accession>A0A813GM93</accession>
<evidence type="ECO:0000256" key="1">
    <source>
        <dbReference type="ARBA" id="ARBA00004771"/>
    </source>
</evidence>
<evidence type="ECO:0000313" key="10">
    <source>
        <dbReference type="EMBL" id="CAE8623787.1"/>
    </source>
</evidence>
<evidence type="ECO:0008006" key="12">
    <source>
        <dbReference type="Google" id="ProtNLM"/>
    </source>
</evidence>
<evidence type="ECO:0000259" key="9">
    <source>
        <dbReference type="Pfam" id="PF06974"/>
    </source>
</evidence>
<dbReference type="PANTHER" id="PTHR31650:SF1">
    <property type="entry name" value="WAX ESTER SYNTHASE_DIACYLGLYCEROL ACYLTRANSFERASE 4-RELATED"/>
    <property type="match status" value="1"/>
</dbReference>
<comment type="catalytic activity">
    <reaction evidence="7">
        <text>an acyl-CoA + a 1,2-diacyl-sn-glycerol = a triacyl-sn-glycerol + CoA</text>
        <dbReference type="Rhea" id="RHEA:10868"/>
        <dbReference type="ChEBI" id="CHEBI:17815"/>
        <dbReference type="ChEBI" id="CHEBI:57287"/>
        <dbReference type="ChEBI" id="CHEBI:58342"/>
        <dbReference type="ChEBI" id="CHEBI:64615"/>
        <dbReference type="EC" id="2.3.1.20"/>
    </reaction>
</comment>
<comment type="catalytic activity">
    <reaction evidence="6">
        <text>a long chain fatty alcohol + a fatty acyl-CoA = a long-chain alcohol wax ester + CoA</text>
        <dbReference type="Rhea" id="RHEA:38443"/>
        <dbReference type="ChEBI" id="CHEBI:17135"/>
        <dbReference type="ChEBI" id="CHEBI:57287"/>
        <dbReference type="ChEBI" id="CHEBI:77636"/>
        <dbReference type="ChEBI" id="CHEBI:235323"/>
        <dbReference type="EC" id="2.3.1.75"/>
    </reaction>
</comment>
<dbReference type="EMBL" id="CAJNNV010028241">
    <property type="protein sequence ID" value="CAE8623787.1"/>
    <property type="molecule type" value="Genomic_DNA"/>
</dbReference>
<dbReference type="Pfam" id="PF06974">
    <property type="entry name" value="WS_DGAT_C"/>
    <property type="match status" value="1"/>
</dbReference>
<comment type="similarity">
    <text evidence="5">In the N-terminal section; belongs to the long-chain O-acyltransferase family.</text>
</comment>
<comment type="pathway">
    <text evidence="1">Glycerolipid metabolism; triacylglycerol biosynthesis.</text>
</comment>
<dbReference type="AlphaFoldDB" id="A0A813GM93"/>
<dbReference type="SUPFAM" id="SSF52777">
    <property type="entry name" value="CoA-dependent acyltransferases"/>
    <property type="match status" value="2"/>
</dbReference>
<feature type="domain" description="O-acyltransferase WSD1-like N-terminal" evidence="8">
    <location>
        <begin position="65"/>
        <end position="261"/>
    </location>
</feature>
<dbReference type="InterPro" id="IPR009721">
    <property type="entry name" value="O-acyltransferase_WSD1_C"/>
</dbReference>
<evidence type="ECO:0000256" key="2">
    <source>
        <dbReference type="ARBA" id="ARBA00005189"/>
    </source>
</evidence>
<sequence length="464" mass="51048">MSSMGAALERGTWDPEMNMIPPIINGLWFFERAPQLDAVVRMFEAKIWPNFRFHSCMEDGTWVARHKVMDRAYHFSEVAVADEAAIDSYVQTAMFDPLDKDHPPWRMIFLRARTPKNRSAILFRLHHSIGDGLGLLFAFSPQIGCEGGDLLSKIPLPKVMLPPSQQNMAPSLSSSSSPASVTGRALGNPCSCCSAVCAFCRGCSVVLTAQHDSELLLNAPLEERTPFIRFNGQRVHSRFPPVPMSSVKAVCKKHGCTVNDVLMAAMTGALRRYGAEVRGDPNLLSDDTELEFKSMVMIGLPRPIDENDMMSALANNILFASVPLPIDEPTAHGRLLRTMEAFSNLKSKPYMAGLSCLTDLLKGILPQSVLRKAASETFSKHSLLVTNVPGPTVPMTFPKEGGEVLGEVHMVFPNVMPQVSLITYNGFVYGNMVADPQLFPDLPKLGDLWVRAFEELAQAPTGEE</sequence>
<dbReference type="OMA" id="KYFRFRA"/>
<name>A0A813GM93_POLGL</name>
<dbReference type="InterPro" id="IPR004255">
    <property type="entry name" value="O-acyltransferase_WSD1_N"/>
</dbReference>
<comment type="pathway">
    <text evidence="2">Lipid metabolism.</text>
</comment>
<evidence type="ECO:0000256" key="7">
    <source>
        <dbReference type="ARBA" id="ARBA00048109"/>
    </source>
</evidence>
<evidence type="ECO:0000256" key="3">
    <source>
        <dbReference type="ARBA" id="ARBA00022679"/>
    </source>
</evidence>
<dbReference type="GO" id="GO:0047196">
    <property type="term" value="F:long-chain-alcohol O-fatty-acyltransferase activity"/>
    <property type="evidence" value="ECO:0007669"/>
    <property type="project" value="UniProtKB-EC"/>
</dbReference>
<dbReference type="Gene3D" id="3.30.559.30">
    <property type="entry name" value="Nonribosomal peptide synthetase, condensation domain"/>
    <property type="match status" value="1"/>
</dbReference>
<dbReference type="OrthoDB" id="619536at2759"/>
<evidence type="ECO:0000256" key="5">
    <source>
        <dbReference type="ARBA" id="ARBA00024360"/>
    </source>
</evidence>
<dbReference type="Proteomes" id="UP000654075">
    <property type="component" value="Unassembled WGS sequence"/>
</dbReference>
<protein>
    <recommendedName>
        <fullName evidence="12">Diacylglycerol O-acyltransferase</fullName>
    </recommendedName>
</protein>
<evidence type="ECO:0000256" key="4">
    <source>
        <dbReference type="ARBA" id="ARBA00023315"/>
    </source>
</evidence>
<organism evidence="10 11">
    <name type="scientific">Polarella glacialis</name>
    <name type="common">Dinoflagellate</name>
    <dbReference type="NCBI Taxonomy" id="89957"/>
    <lineage>
        <taxon>Eukaryota</taxon>
        <taxon>Sar</taxon>
        <taxon>Alveolata</taxon>
        <taxon>Dinophyceae</taxon>
        <taxon>Suessiales</taxon>
        <taxon>Suessiaceae</taxon>
        <taxon>Polarella</taxon>
    </lineage>
</organism>
<keyword evidence="3" id="KW-0808">Transferase</keyword>
<dbReference type="UniPathway" id="UPA00282"/>
<dbReference type="GO" id="GO:0005886">
    <property type="term" value="C:plasma membrane"/>
    <property type="evidence" value="ECO:0007669"/>
    <property type="project" value="TreeGrafter"/>
</dbReference>
<reference evidence="10" key="1">
    <citation type="submission" date="2021-02" db="EMBL/GenBank/DDBJ databases">
        <authorList>
            <person name="Dougan E. K."/>
            <person name="Rhodes N."/>
            <person name="Thang M."/>
            <person name="Chan C."/>
        </authorList>
    </citation>
    <scope>NUCLEOTIDE SEQUENCE</scope>
</reference>
<dbReference type="GO" id="GO:0004144">
    <property type="term" value="F:diacylglycerol O-acyltransferase activity"/>
    <property type="evidence" value="ECO:0007669"/>
    <property type="project" value="UniProtKB-EC"/>
</dbReference>